<dbReference type="AlphaFoldDB" id="A0A540MXG3"/>
<reference evidence="2 3" key="1">
    <citation type="journal article" date="2019" name="G3 (Bethesda)">
        <title>Sequencing of a Wild Apple (Malus baccata) Genome Unravels the Differences Between Cultivated and Wild Apple Species Regarding Disease Resistance and Cold Tolerance.</title>
        <authorList>
            <person name="Chen X."/>
        </authorList>
    </citation>
    <scope>NUCLEOTIDE SEQUENCE [LARGE SCALE GENOMIC DNA]</scope>
    <source>
        <strain evidence="3">cv. Shandingzi</strain>
        <tissue evidence="2">Leaves</tissue>
    </source>
</reference>
<comment type="caution">
    <text evidence="2">The sequence shown here is derived from an EMBL/GenBank/DDBJ whole genome shotgun (WGS) entry which is preliminary data.</text>
</comment>
<accession>A0A540MXG3</accession>
<gene>
    <name evidence="2" type="ORF">C1H46_010800</name>
</gene>
<name>A0A540MXG3_MALBA</name>
<sequence>MRAKMVDVNKLAYFQAITCLEDSDLERGLREIQSLRAISHLPVKVKKKKFEVVGKQGRGRPPRARVLKTEAVEEPVEEKLARQVSTRQTRSSRIEELRKIPGTARTSTVSDAGGGDGLRSIP</sequence>
<proteinExistence type="predicted"/>
<evidence type="ECO:0000256" key="1">
    <source>
        <dbReference type="SAM" id="MobiDB-lite"/>
    </source>
</evidence>
<dbReference type="Proteomes" id="UP000315295">
    <property type="component" value="Unassembled WGS sequence"/>
</dbReference>
<evidence type="ECO:0000313" key="3">
    <source>
        <dbReference type="Proteomes" id="UP000315295"/>
    </source>
</evidence>
<feature type="region of interest" description="Disordered" evidence="1">
    <location>
        <begin position="81"/>
        <end position="122"/>
    </location>
</feature>
<feature type="compositionally biased region" description="Gly residues" evidence="1">
    <location>
        <begin position="112"/>
        <end position="122"/>
    </location>
</feature>
<protein>
    <submittedName>
        <fullName evidence="2">Uncharacterized protein</fullName>
    </submittedName>
</protein>
<organism evidence="2 3">
    <name type="scientific">Malus baccata</name>
    <name type="common">Siberian crab apple</name>
    <name type="synonym">Pyrus baccata</name>
    <dbReference type="NCBI Taxonomy" id="106549"/>
    <lineage>
        <taxon>Eukaryota</taxon>
        <taxon>Viridiplantae</taxon>
        <taxon>Streptophyta</taxon>
        <taxon>Embryophyta</taxon>
        <taxon>Tracheophyta</taxon>
        <taxon>Spermatophyta</taxon>
        <taxon>Magnoliopsida</taxon>
        <taxon>eudicotyledons</taxon>
        <taxon>Gunneridae</taxon>
        <taxon>Pentapetalae</taxon>
        <taxon>rosids</taxon>
        <taxon>fabids</taxon>
        <taxon>Rosales</taxon>
        <taxon>Rosaceae</taxon>
        <taxon>Amygdaloideae</taxon>
        <taxon>Maleae</taxon>
        <taxon>Malus</taxon>
    </lineage>
</organism>
<evidence type="ECO:0000313" key="2">
    <source>
        <dbReference type="EMBL" id="TQE03485.1"/>
    </source>
</evidence>
<keyword evidence="3" id="KW-1185">Reference proteome</keyword>
<feature type="compositionally biased region" description="Low complexity" evidence="1">
    <location>
        <begin position="82"/>
        <end position="91"/>
    </location>
</feature>
<dbReference type="EMBL" id="VIEB01000153">
    <property type="protein sequence ID" value="TQE03485.1"/>
    <property type="molecule type" value="Genomic_DNA"/>
</dbReference>